<dbReference type="Gene3D" id="3.40.640.10">
    <property type="entry name" value="Type I PLP-dependent aspartate aminotransferase-like (Major domain)"/>
    <property type="match status" value="1"/>
</dbReference>
<dbReference type="Pfam" id="PF00155">
    <property type="entry name" value="Aminotran_1_2"/>
    <property type="match status" value="1"/>
</dbReference>
<keyword evidence="5" id="KW-0808">Transferase</keyword>
<accession>B8CX26</accession>
<sequence length="394" mass="44994">MDRGFFASRLKRMENKELSEFMSLIGRDDIISFAGGIPDEKIFPVKELKQLINKLINIKGHSLFQYSSTDGKKNLKEYLVNYLKGQEITVNENQILITTGSQQGLDLLAKLFLNPGDTVAVEDPGYVGGIGAINSYEARIMGIEVDENGLRIDILEKLLKEGEKIKFLYLVPDYSNPSGMTLSLKRRYKLLKLANRYNFYIIEDTPYRELSFYNKPLPALKSIDNNEKVIYLGSFSKYFMPGFRIGWICGPEKIIELLTTAKQNTDLASNTLGQELIAYAGQEGIIQEQIKKIRPYYRQKLVKMEEGLTKYFPECCSWKRPEGGFFFWVKLPTGIKSKKLLKQAIKNRVAFVTGNSFCSDYRRGDNYIRLSFSNNTLSEIDKGLSILGKVINNF</sequence>
<evidence type="ECO:0000256" key="3">
    <source>
        <dbReference type="ARBA" id="ARBA00011738"/>
    </source>
</evidence>
<keyword evidence="9" id="KW-1185">Reference proteome</keyword>
<evidence type="ECO:0000313" key="8">
    <source>
        <dbReference type="EMBL" id="ACL69845.1"/>
    </source>
</evidence>
<evidence type="ECO:0000313" key="9">
    <source>
        <dbReference type="Proteomes" id="UP000000719"/>
    </source>
</evidence>
<dbReference type="Proteomes" id="UP000000719">
    <property type="component" value="Chromosome"/>
</dbReference>
<dbReference type="GO" id="GO:0008483">
    <property type="term" value="F:transaminase activity"/>
    <property type="evidence" value="ECO:0007669"/>
    <property type="project" value="UniProtKB-KW"/>
</dbReference>
<dbReference type="Gene3D" id="3.90.1150.10">
    <property type="entry name" value="Aspartate Aminotransferase, domain 1"/>
    <property type="match status" value="1"/>
</dbReference>
<keyword evidence="4" id="KW-0032">Aminotransferase</keyword>
<dbReference type="STRING" id="373903.Hore_10910"/>
<evidence type="ECO:0000256" key="5">
    <source>
        <dbReference type="ARBA" id="ARBA00022679"/>
    </source>
</evidence>
<dbReference type="AlphaFoldDB" id="B8CX26"/>
<evidence type="ECO:0000256" key="2">
    <source>
        <dbReference type="ARBA" id="ARBA00007441"/>
    </source>
</evidence>
<reference evidence="8 9" key="1">
    <citation type="journal article" date="2009" name="PLoS ONE">
        <title>Genome analysis of the anaerobic thermohalophilic bacterium Halothermothrix orenii.</title>
        <authorList>
            <person name="Mavromatis K."/>
            <person name="Ivanova N."/>
            <person name="Anderson I."/>
            <person name="Lykidis A."/>
            <person name="Hooper S.D."/>
            <person name="Sun H."/>
            <person name="Kunin V."/>
            <person name="Lapidus A."/>
            <person name="Hugenholtz P."/>
            <person name="Patel B."/>
            <person name="Kyrpides N.C."/>
        </authorList>
    </citation>
    <scope>NUCLEOTIDE SEQUENCE [LARGE SCALE GENOMIC DNA]</scope>
    <source>
        <strain evidence="9">H 168 / OCM 544 / DSM 9562</strain>
    </source>
</reference>
<organism evidence="8 9">
    <name type="scientific">Halothermothrix orenii (strain H 168 / OCM 544 / DSM 9562)</name>
    <dbReference type="NCBI Taxonomy" id="373903"/>
    <lineage>
        <taxon>Bacteria</taxon>
        <taxon>Bacillati</taxon>
        <taxon>Bacillota</taxon>
        <taxon>Clostridia</taxon>
        <taxon>Halanaerobiales</taxon>
        <taxon>Halothermotrichaceae</taxon>
        <taxon>Halothermothrix</taxon>
    </lineage>
</organism>
<gene>
    <name evidence="8" type="ordered locus">Hore_10910</name>
</gene>
<dbReference type="eggNOG" id="COG1167">
    <property type="taxonomic scope" value="Bacteria"/>
</dbReference>
<proteinExistence type="inferred from homology"/>
<name>B8CX26_HALOH</name>
<dbReference type="PANTHER" id="PTHR42790:SF19">
    <property type="entry name" value="KYNURENINE_ALPHA-AMINOADIPATE AMINOTRANSFERASE, MITOCHONDRIAL"/>
    <property type="match status" value="1"/>
</dbReference>
<feature type="domain" description="Aminotransferase class I/classII large" evidence="7">
    <location>
        <begin position="33"/>
        <end position="385"/>
    </location>
</feature>
<dbReference type="SUPFAM" id="SSF53383">
    <property type="entry name" value="PLP-dependent transferases"/>
    <property type="match status" value="1"/>
</dbReference>
<dbReference type="InterPro" id="IPR015421">
    <property type="entry name" value="PyrdxlP-dep_Trfase_major"/>
</dbReference>
<dbReference type="InterPro" id="IPR004839">
    <property type="entry name" value="Aminotransferase_I/II_large"/>
</dbReference>
<evidence type="ECO:0000256" key="6">
    <source>
        <dbReference type="ARBA" id="ARBA00022898"/>
    </source>
</evidence>
<dbReference type="CDD" id="cd00609">
    <property type="entry name" value="AAT_like"/>
    <property type="match status" value="1"/>
</dbReference>
<evidence type="ECO:0000256" key="4">
    <source>
        <dbReference type="ARBA" id="ARBA00022576"/>
    </source>
</evidence>
<dbReference type="PANTHER" id="PTHR42790">
    <property type="entry name" value="AMINOTRANSFERASE"/>
    <property type="match status" value="1"/>
</dbReference>
<dbReference type="OrthoDB" id="9802328at2"/>
<dbReference type="GO" id="GO:1901605">
    <property type="term" value="P:alpha-amino acid metabolic process"/>
    <property type="evidence" value="ECO:0007669"/>
    <property type="project" value="TreeGrafter"/>
</dbReference>
<dbReference type="InterPro" id="IPR015422">
    <property type="entry name" value="PyrdxlP-dep_Trfase_small"/>
</dbReference>
<dbReference type="RefSeq" id="WP_012636030.1">
    <property type="nucleotide sequence ID" value="NC_011899.1"/>
</dbReference>
<dbReference type="InterPro" id="IPR050859">
    <property type="entry name" value="Class-I_PLP-dep_aminotransf"/>
</dbReference>
<comment type="cofactor">
    <cofactor evidence="1">
        <name>pyridoxal 5'-phosphate</name>
        <dbReference type="ChEBI" id="CHEBI:597326"/>
    </cofactor>
</comment>
<dbReference type="GO" id="GO:0030170">
    <property type="term" value="F:pyridoxal phosphate binding"/>
    <property type="evidence" value="ECO:0007669"/>
    <property type="project" value="InterPro"/>
</dbReference>
<evidence type="ECO:0000259" key="7">
    <source>
        <dbReference type="Pfam" id="PF00155"/>
    </source>
</evidence>
<dbReference type="KEGG" id="hor:Hore_10910"/>
<protein>
    <submittedName>
        <fullName evidence="8">Putative transcriptional regulator, GntR family</fullName>
    </submittedName>
</protein>
<comment type="similarity">
    <text evidence="2">Belongs to the class-I pyridoxal-phosphate-dependent aminotransferase family.</text>
</comment>
<keyword evidence="6" id="KW-0663">Pyridoxal phosphate</keyword>
<dbReference type="InterPro" id="IPR015424">
    <property type="entry name" value="PyrdxlP-dep_Trfase"/>
</dbReference>
<dbReference type="FunFam" id="3.40.640.10:FF:000053">
    <property type="entry name" value="Aminotransferase, class I"/>
    <property type="match status" value="1"/>
</dbReference>
<dbReference type="EMBL" id="CP001098">
    <property type="protein sequence ID" value="ACL69845.1"/>
    <property type="molecule type" value="Genomic_DNA"/>
</dbReference>
<comment type="subunit">
    <text evidence="3">Homodimer.</text>
</comment>
<dbReference type="HOGENOM" id="CLU_017584_0_6_9"/>
<evidence type="ECO:0000256" key="1">
    <source>
        <dbReference type="ARBA" id="ARBA00001933"/>
    </source>
</evidence>